<dbReference type="Proteomes" id="UP000295136">
    <property type="component" value="Unassembled WGS sequence"/>
</dbReference>
<reference evidence="2 3" key="1">
    <citation type="submission" date="2019-03" db="EMBL/GenBank/DDBJ databases">
        <title>Draft genome sequences of novel Actinobacteria.</title>
        <authorList>
            <person name="Sahin N."/>
            <person name="Ay H."/>
            <person name="Saygin H."/>
        </authorList>
    </citation>
    <scope>NUCLEOTIDE SEQUENCE [LARGE SCALE GENOMIC DNA]</scope>
    <source>
        <strain evidence="2 3">6K102</strain>
    </source>
</reference>
<organism evidence="2 3">
    <name type="scientific">Nonomuraea mesophila</name>
    <dbReference type="NCBI Taxonomy" id="2530382"/>
    <lineage>
        <taxon>Bacteria</taxon>
        <taxon>Bacillati</taxon>
        <taxon>Actinomycetota</taxon>
        <taxon>Actinomycetes</taxon>
        <taxon>Streptosporangiales</taxon>
        <taxon>Streptosporangiaceae</taxon>
        <taxon>Nonomuraea</taxon>
    </lineage>
</organism>
<feature type="compositionally biased region" description="Low complexity" evidence="1">
    <location>
        <begin position="54"/>
        <end position="74"/>
    </location>
</feature>
<protein>
    <submittedName>
        <fullName evidence="2">Uncharacterized protein</fullName>
    </submittedName>
</protein>
<accession>A0A4R5F8Q5</accession>
<name>A0A4R5F8Q5_9ACTN</name>
<feature type="region of interest" description="Disordered" evidence="1">
    <location>
        <begin position="45"/>
        <end position="75"/>
    </location>
</feature>
<dbReference type="RefSeq" id="WP_132633423.1">
    <property type="nucleotide sequence ID" value="NZ_SMLD01000073.1"/>
</dbReference>
<gene>
    <name evidence="2" type="ORF">E1295_25560</name>
</gene>
<evidence type="ECO:0000313" key="3">
    <source>
        <dbReference type="Proteomes" id="UP000295136"/>
    </source>
</evidence>
<proteinExistence type="predicted"/>
<sequence length="279" mass="30579">MGTHPHKERVAEYRRTQNEVAAYYDRLSTDLVARLVGEQQTTPDEIRQQAAAASPTSPGSPTSSSPCTTSTWSPHLRRLCRPPTVERSLLRRTRVPRMTAGDDLLRRIETTPALAELLIWPGDFDIERRDPVEELRLPSGAPLTPIAGDASGATYFLCGTPGTTRPVLYADSEGSATLVAADLVEAVTLIAAYPYWHDLLHDRLHGHAIGEVVEELEEDMCEDHPDYPAARAELLRLLGVTPPTPEDAVARLRASAARTVPGFLPIAMLDEGEISYTLL</sequence>
<comment type="caution">
    <text evidence="2">The sequence shown here is derived from an EMBL/GenBank/DDBJ whole genome shotgun (WGS) entry which is preliminary data.</text>
</comment>
<evidence type="ECO:0000256" key="1">
    <source>
        <dbReference type="SAM" id="MobiDB-lite"/>
    </source>
</evidence>
<evidence type="ECO:0000313" key="2">
    <source>
        <dbReference type="EMBL" id="TDE44110.1"/>
    </source>
</evidence>
<dbReference type="AlphaFoldDB" id="A0A4R5F8Q5"/>
<dbReference type="EMBL" id="SMLD01000073">
    <property type="protein sequence ID" value="TDE44110.1"/>
    <property type="molecule type" value="Genomic_DNA"/>
</dbReference>
<keyword evidence="3" id="KW-1185">Reference proteome</keyword>